<protein>
    <submittedName>
        <fullName evidence="3">Uncharacterized protein</fullName>
    </submittedName>
</protein>
<feature type="compositionally biased region" description="Polar residues" evidence="2">
    <location>
        <begin position="863"/>
        <end position="876"/>
    </location>
</feature>
<dbReference type="OMA" id="TPQDWVE"/>
<feature type="region of interest" description="Disordered" evidence="2">
    <location>
        <begin position="956"/>
        <end position="978"/>
    </location>
</feature>
<feature type="region of interest" description="Disordered" evidence="2">
    <location>
        <begin position="863"/>
        <end position="937"/>
    </location>
</feature>
<name>A0A1R3RUE1_ASPC5</name>
<feature type="compositionally biased region" description="Basic and acidic residues" evidence="2">
    <location>
        <begin position="964"/>
        <end position="978"/>
    </location>
</feature>
<feature type="compositionally biased region" description="Polar residues" evidence="2">
    <location>
        <begin position="307"/>
        <end position="317"/>
    </location>
</feature>
<evidence type="ECO:0000313" key="3">
    <source>
        <dbReference type="EMBL" id="OOF98091.1"/>
    </source>
</evidence>
<accession>A0A1R3RUE1</accession>
<proteinExistence type="predicted"/>
<dbReference type="OrthoDB" id="10251744at2759"/>
<feature type="region of interest" description="Disordered" evidence="2">
    <location>
        <begin position="1"/>
        <end position="117"/>
    </location>
</feature>
<feature type="region of interest" description="Disordered" evidence="2">
    <location>
        <begin position="131"/>
        <end position="203"/>
    </location>
</feature>
<dbReference type="Proteomes" id="UP000188318">
    <property type="component" value="Unassembled WGS sequence"/>
</dbReference>
<feature type="compositionally biased region" description="Low complexity" evidence="2">
    <location>
        <begin position="84"/>
        <end position="104"/>
    </location>
</feature>
<sequence length="978" mass="107852">MDRHRQRRSTVSVQSTTPSSLRHCSFPSSATSPPTDTASVKTDPKLKRRSAPPKPLALARVKGTIAMDSSPSQISSEMSWFHDASPMSTTPRTATPRTPQRSRAGTPEPVPPSLVNPSSALLQDLLNEQRANRGPKGTASEDLGHGSPRTPERSHSRPQSRSQSPAQTQSQSRSQSQEEAGSEKQRKIQTALSSGLRQPHEMGVREMGEYVSKINKQNFDLKLEIFHRVQQMAALEKKVQRMDSMEEELRRLRGLEDEVQELRDAEADNQRLRESNEQLRQEIDRRDQAITEAVGMICLLESKVAQLQTGADTSRPSTARAYEDDDPGATTPRQATIIDIPERTSSKRGTMVPKYRRTSSESRCLQRAPSFLSDETKSTTALPDASSTDDQSRSAFSEITKSESFQSMSEFQEPESPRLSALSECSELYPPDDPTDDQLEIPVKRDSIDAREPAEVTVEEAVDQSRIESWIQPHRDTFLDDVPKQNIIPANLLKKTDNPSFETDSCNGSSLRTRVDSVFGSTRLPPTPDTMSTAYATGPNRSNGSIVAEKSFVDQALPMKNGLGRPRSASALTTRRSSGNSAAVDSVEMNVSDVTLPRLTDEGDESPAIFPLNSITSRDGGVYCPEPLDKMSLGYYDQDAFLDGEGLGRVLSKLDNNNNNNYYGPARRPGSMPEDSESSLSSSPPLTPQDWIEAAKSDSHRRREPSGLVHTAPKPSNPRPLGARISSQSSFLGRRHSMDSHVRDSDVPMIPTLDLQSLDSGSQPEPDLDRRMIGRRISLRPPFFARSAPPRRLQPSLMSDPTDSDDGAPAPIVRKARDEAPSNPTKTSKAEPRGSSFSVSAPIHTIAKVDDIHRTLPHSFTESFMSSAMSRPPTSGSKEHKRRSSLGIFGWMKGASGLGKKHEPESPAKSSMASNALVRSKANRLADARDYSEPPRTIDMGAMNLAIDDFSLKSRHAVRDDDELGRRPRYMDRRSRRG</sequence>
<dbReference type="STRING" id="602072.A0A1R3RUE1"/>
<organism evidence="3 4">
    <name type="scientific">Aspergillus carbonarius (strain ITEM 5010)</name>
    <dbReference type="NCBI Taxonomy" id="602072"/>
    <lineage>
        <taxon>Eukaryota</taxon>
        <taxon>Fungi</taxon>
        <taxon>Dikarya</taxon>
        <taxon>Ascomycota</taxon>
        <taxon>Pezizomycotina</taxon>
        <taxon>Eurotiomycetes</taxon>
        <taxon>Eurotiomycetidae</taxon>
        <taxon>Eurotiales</taxon>
        <taxon>Aspergillaceae</taxon>
        <taxon>Aspergillus</taxon>
        <taxon>Aspergillus subgen. Circumdati</taxon>
    </lineage>
</organism>
<feature type="region of interest" description="Disordered" evidence="2">
    <location>
        <begin position="655"/>
        <end position="841"/>
    </location>
</feature>
<keyword evidence="4" id="KW-1185">Reference proteome</keyword>
<feature type="compositionally biased region" description="Basic and acidic residues" evidence="2">
    <location>
        <begin position="924"/>
        <end position="933"/>
    </location>
</feature>
<feature type="compositionally biased region" description="Polar residues" evidence="2">
    <location>
        <begin position="754"/>
        <end position="763"/>
    </location>
</feature>
<dbReference type="VEuPathDB" id="FungiDB:ASPCADRAFT_513675"/>
<keyword evidence="1" id="KW-0175">Coiled coil</keyword>
<reference evidence="4" key="1">
    <citation type="journal article" date="2017" name="Genome Biol.">
        <title>Comparative genomics reveals high biological diversity and specific adaptations in the industrially and medically important fungal genus Aspergillus.</title>
        <authorList>
            <person name="de Vries R.P."/>
            <person name="Riley R."/>
            <person name="Wiebenga A."/>
            <person name="Aguilar-Osorio G."/>
            <person name="Amillis S."/>
            <person name="Uchima C.A."/>
            <person name="Anderluh G."/>
            <person name="Asadollahi M."/>
            <person name="Askin M."/>
            <person name="Barry K."/>
            <person name="Battaglia E."/>
            <person name="Bayram O."/>
            <person name="Benocci T."/>
            <person name="Braus-Stromeyer S.A."/>
            <person name="Caldana C."/>
            <person name="Canovas D."/>
            <person name="Cerqueira G.C."/>
            <person name="Chen F."/>
            <person name="Chen W."/>
            <person name="Choi C."/>
            <person name="Clum A."/>
            <person name="Dos Santos R.A."/>
            <person name="Damasio A.R."/>
            <person name="Diallinas G."/>
            <person name="Emri T."/>
            <person name="Fekete E."/>
            <person name="Flipphi M."/>
            <person name="Freyberg S."/>
            <person name="Gallo A."/>
            <person name="Gournas C."/>
            <person name="Habgood R."/>
            <person name="Hainaut M."/>
            <person name="Harispe M.L."/>
            <person name="Henrissat B."/>
            <person name="Hilden K.S."/>
            <person name="Hope R."/>
            <person name="Hossain A."/>
            <person name="Karabika E."/>
            <person name="Karaffa L."/>
            <person name="Karanyi Z."/>
            <person name="Krasevec N."/>
            <person name="Kuo A."/>
            <person name="Kusch H."/>
            <person name="LaButti K."/>
            <person name="Lagendijk E.L."/>
            <person name="Lapidus A."/>
            <person name="Levasseur A."/>
            <person name="Lindquist E."/>
            <person name="Lipzen A."/>
            <person name="Logrieco A.F."/>
            <person name="MacCabe A."/>
            <person name="Maekelae M.R."/>
            <person name="Malavazi I."/>
            <person name="Melin P."/>
            <person name="Meyer V."/>
            <person name="Mielnichuk N."/>
            <person name="Miskei M."/>
            <person name="Molnar A.P."/>
            <person name="Mule G."/>
            <person name="Ngan C.Y."/>
            <person name="Orejas M."/>
            <person name="Orosz E."/>
            <person name="Ouedraogo J.P."/>
            <person name="Overkamp K.M."/>
            <person name="Park H.-S."/>
            <person name="Perrone G."/>
            <person name="Piumi F."/>
            <person name="Punt P.J."/>
            <person name="Ram A.F."/>
            <person name="Ramon A."/>
            <person name="Rauscher S."/>
            <person name="Record E."/>
            <person name="Riano-Pachon D.M."/>
            <person name="Robert V."/>
            <person name="Roehrig J."/>
            <person name="Ruller R."/>
            <person name="Salamov A."/>
            <person name="Salih N.S."/>
            <person name="Samson R.A."/>
            <person name="Sandor E."/>
            <person name="Sanguinetti M."/>
            <person name="Schuetze T."/>
            <person name="Sepcic K."/>
            <person name="Shelest E."/>
            <person name="Sherlock G."/>
            <person name="Sophianopoulou V."/>
            <person name="Squina F.M."/>
            <person name="Sun H."/>
            <person name="Susca A."/>
            <person name="Todd R.B."/>
            <person name="Tsang A."/>
            <person name="Unkles S.E."/>
            <person name="van de Wiele N."/>
            <person name="van Rossen-Uffink D."/>
            <person name="Oliveira J.V."/>
            <person name="Vesth T.C."/>
            <person name="Visser J."/>
            <person name="Yu J.-H."/>
            <person name="Zhou M."/>
            <person name="Andersen M.R."/>
            <person name="Archer D.B."/>
            <person name="Baker S.E."/>
            <person name="Benoit I."/>
            <person name="Brakhage A.A."/>
            <person name="Braus G.H."/>
            <person name="Fischer R."/>
            <person name="Frisvad J.C."/>
            <person name="Goldman G.H."/>
            <person name="Houbraken J."/>
            <person name="Oakley B."/>
            <person name="Pocsi I."/>
            <person name="Scazzocchio C."/>
            <person name="Seiboth B."/>
            <person name="vanKuyk P.A."/>
            <person name="Wortman J."/>
            <person name="Dyer P.S."/>
            <person name="Grigoriev I.V."/>
        </authorList>
    </citation>
    <scope>NUCLEOTIDE SEQUENCE [LARGE SCALE GENOMIC DNA]</scope>
    <source>
        <strain evidence="4">ITEM 5010</strain>
    </source>
</reference>
<feature type="region of interest" description="Disordered" evidence="2">
    <location>
        <begin position="307"/>
        <end position="397"/>
    </location>
</feature>
<feature type="compositionally biased region" description="Basic and acidic residues" evidence="2">
    <location>
        <begin position="736"/>
        <end position="746"/>
    </location>
</feature>
<feature type="compositionally biased region" description="Low complexity" evidence="2">
    <location>
        <begin position="780"/>
        <end position="791"/>
    </location>
</feature>
<evidence type="ECO:0000256" key="1">
    <source>
        <dbReference type="SAM" id="Coils"/>
    </source>
</evidence>
<dbReference type="AlphaFoldDB" id="A0A1R3RUE1"/>
<feature type="compositionally biased region" description="Low complexity" evidence="2">
    <location>
        <begin position="157"/>
        <end position="177"/>
    </location>
</feature>
<feature type="compositionally biased region" description="Polar residues" evidence="2">
    <location>
        <begin position="67"/>
        <end position="78"/>
    </location>
</feature>
<feature type="coiled-coil region" evidence="1">
    <location>
        <begin position="232"/>
        <end position="292"/>
    </location>
</feature>
<dbReference type="EMBL" id="KV907496">
    <property type="protein sequence ID" value="OOF98091.1"/>
    <property type="molecule type" value="Genomic_DNA"/>
</dbReference>
<feature type="compositionally biased region" description="Polar residues" evidence="2">
    <location>
        <begin position="378"/>
        <end position="397"/>
    </location>
</feature>
<feature type="region of interest" description="Disordered" evidence="2">
    <location>
        <begin position="558"/>
        <end position="584"/>
    </location>
</feature>
<feature type="compositionally biased region" description="Low complexity" evidence="2">
    <location>
        <begin position="9"/>
        <end position="39"/>
    </location>
</feature>
<evidence type="ECO:0000313" key="4">
    <source>
        <dbReference type="Proteomes" id="UP000188318"/>
    </source>
</evidence>
<evidence type="ECO:0000256" key="2">
    <source>
        <dbReference type="SAM" id="MobiDB-lite"/>
    </source>
</evidence>
<gene>
    <name evidence="3" type="ORF">ASPCADRAFT_513675</name>
</gene>
<feature type="compositionally biased region" description="Low complexity" evidence="2">
    <location>
        <begin position="565"/>
        <end position="578"/>
    </location>
</feature>